<reference evidence="2 3" key="1">
    <citation type="journal article" date="2013" name="BMC Genomics">
        <title>Reconstruction of the lipid metabolism for the microalga Monoraphidium neglectum from its genome sequence reveals characteristics suitable for biofuel production.</title>
        <authorList>
            <person name="Bogen C."/>
            <person name="Al-Dilaimi A."/>
            <person name="Albersmeier A."/>
            <person name="Wichmann J."/>
            <person name="Grundmann M."/>
            <person name="Rupp O."/>
            <person name="Lauersen K.J."/>
            <person name="Blifernez-Klassen O."/>
            <person name="Kalinowski J."/>
            <person name="Goesmann A."/>
            <person name="Mussgnug J.H."/>
            <person name="Kruse O."/>
        </authorList>
    </citation>
    <scope>NUCLEOTIDE SEQUENCE [LARGE SCALE GENOMIC DNA]</scope>
    <source>
        <strain evidence="2 3">SAG 48.87</strain>
    </source>
</reference>
<dbReference type="KEGG" id="mng:MNEG_7443"/>
<evidence type="ECO:0000259" key="1">
    <source>
        <dbReference type="Pfam" id="PF01789"/>
    </source>
</evidence>
<dbReference type="InterPro" id="IPR016123">
    <property type="entry name" value="Mog1/PsbP_a/b/a-sand"/>
</dbReference>
<evidence type="ECO:0000313" key="2">
    <source>
        <dbReference type="EMBL" id="KIZ00517.1"/>
    </source>
</evidence>
<dbReference type="GO" id="GO:0019898">
    <property type="term" value="C:extrinsic component of membrane"/>
    <property type="evidence" value="ECO:0007669"/>
    <property type="project" value="InterPro"/>
</dbReference>
<organism evidence="2 3">
    <name type="scientific">Monoraphidium neglectum</name>
    <dbReference type="NCBI Taxonomy" id="145388"/>
    <lineage>
        <taxon>Eukaryota</taxon>
        <taxon>Viridiplantae</taxon>
        <taxon>Chlorophyta</taxon>
        <taxon>core chlorophytes</taxon>
        <taxon>Chlorophyceae</taxon>
        <taxon>CS clade</taxon>
        <taxon>Sphaeropleales</taxon>
        <taxon>Selenastraceae</taxon>
        <taxon>Monoraphidium</taxon>
    </lineage>
</organism>
<dbReference type="AlphaFoldDB" id="A0A0D2MIN6"/>
<dbReference type="RefSeq" id="XP_013899536.1">
    <property type="nucleotide sequence ID" value="XM_014044082.1"/>
</dbReference>
<dbReference type="Gene3D" id="3.40.1000.10">
    <property type="entry name" value="Mog1/PsbP, alpha/beta/alpha sandwich"/>
    <property type="match status" value="1"/>
</dbReference>
<dbReference type="Pfam" id="PF01789">
    <property type="entry name" value="PsbP"/>
    <property type="match status" value="1"/>
</dbReference>
<dbReference type="GO" id="GO:0005509">
    <property type="term" value="F:calcium ion binding"/>
    <property type="evidence" value="ECO:0007669"/>
    <property type="project" value="InterPro"/>
</dbReference>
<dbReference type="OrthoDB" id="414405at2759"/>
<dbReference type="EMBL" id="KK101534">
    <property type="protein sequence ID" value="KIZ00517.1"/>
    <property type="molecule type" value="Genomic_DNA"/>
</dbReference>
<name>A0A0D2MIN6_9CHLO</name>
<dbReference type="GO" id="GO:0015979">
    <property type="term" value="P:photosynthesis"/>
    <property type="evidence" value="ECO:0007669"/>
    <property type="project" value="InterPro"/>
</dbReference>
<feature type="domain" description="PsbP C-terminal" evidence="1">
    <location>
        <begin position="49"/>
        <end position="238"/>
    </location>
</feature>
<proteinExistence type="predicted"/>
<sequence length="252" mass="26730">MARAVVGGATAAAVALGGNLGGVTSFLLSLDGGVLAGRLKLDVLVPVRGLKRCVDAQNGFEFQYPANWLGDQTLVQRAAQRAERERALDLPALRGDEAAAAARRRGALDPVVAFGPAGSTGEENVSVIAGPIAPGFTLESLGTPDEAALRFLNTTAAPPGSGFTGTLLSSSQRRDEAGVLYYQFEFTIEKDPPNPFLRHNVSVLAARDDVLLSLNAQCPQARWERDGPQLAAAAATFRLTRKPPARRRRQPY</sequence>
<keyword evidence="3" id="KW-1185">Reference proteome</keyword>
<dbReference type="SUPFAM" id="SSF55724">
    <property type="entry name" value="Mog1p/PsbP-like"/>
    <property type="match status" value="1"/>
</dbReference>
<dbReference type="NCBIfam" id="NF040946">
    <property type="entry name" value="PSII_PsbP"/>
    <property type="match status" value="1"/>
</dbReference>
<dbReference type="STRING" id="145388.A0A0D2MIN6"/>
<dbReference type="InterPro" id="IPR002683">
    <property type="entry name" value="PsbP_C"/>
</dbReference>
<dbReference type="GeneID" id="25740319"/>
<dbReference type="PANTHER" id="PTHR31407:SF16">
    <property type="entry name" value="PSBP DOMAIN-CONTAINING PROTEIN 7, CHLOROPLASTIC"/>
    <property type="match status" value="1"/>
</dbReference>
<accession>A0A0D2MIN6</accession>
<gene>
    <name evidence="2" type="ORF">MNEG_7443</name>
</gene>
<protein>
    <recommendedName>
        <fullName evidence="1">PsbP C-terminal domain-containing protein</fullName>
    </recommendedName>
</protein>
<evidence type="ECO:0000313" key="3">
    <source>
        <dbReference type="Proteomes" id="UP000054498"/>
    </source>
</evidence>
<dbReference type="Proteomes" id="UP000054498">
    <property type="component" value="Unassembled WGS sequence"/>
</dbReference>
<dbReference type="GO" id="GO:0009654">
    <property type="term" value="C:photosystem II oxygen evolving complex"/>
    <property type="evidence" value="ECO:0007669"/>
    <property type="project" value="InterPro"/>
</dbReference>
<dbReference type="PANTHER" id="PTHR31407">
    <property type="match status" value="1"/>
</dbReference>